<evidence type="ECO:0000313" key="2">
    <source>
        <dbReference type="Proteomes" id="UP000542111"/>
    </source>
</evidence>
<dbReference type="AlphaFoldDB" id="A0A7Y1ML47"/>
<sequence>MGDWNVQPWANDEAADWFHSFWENHDFTVLIDEINDFDPNEERYDSVRAASYLLQTLGIAYVWPSAHLETLKPLLVKAISILSNMINPPDETWGFLDMWGNSPDVIESVKMQIEALEARLGALAT</sequence>
<dbReference type="RefSeq" id="WP_169897419.1">
    <property type="nucleotide sequence ID" value="NZ_JAAQYP010000004.1"/>
</dbReference>
<organism evidence="1 2">
    <name type="scientific">Pseudomonas gessardii</name>
    <dbReference type="NCBI Taxonomy" id="78544"/>
    <lineage>
        <taxon>Bacteria</taxon>
        <taxon>Pseudomonadati</taxon>
        <taxon>Pseudomonadota</taxon>
        <taxon>Gammaproteobacteria</taxon>
        <taxon>Pseudomonadales</taxon>
        <taxon>Pseudomonadaceae</taxon>
        <taxon>Pseudomonas</taxon>
    </lineage>
</organism>
<name>A0A7Y1ML47_9PSED</name>
<dbReference type="EMBL" id="JAAQYP010000004">
    <property type="protein sequence ID" value="NNA94168.1"/>
    <property type="molecule type" value="Genomic_DNA"/>
</dbReference>
<accession>A0A7Y1ML47</accession>
<comment type="caution">
    <text evidence="1">The sequence shown here is derived from an EMBL/GenBank/DDBJ whole genome shotgun (WGS) entry which is preliminary data.</text>
</comment>
<gene>
    <name evidence="1" type="ORF">HBO33_03245</name>
</gene>
<proteinExistence type="predicted"/>
<dbReference type="Proteomes" id="UP000542111">
    <property type="component" value="Unassembled WGS sequence"/>
</dbReference>
<evidence type="ECO:0008006" key="3">
    <source>
        <dbReference type="Google" id="ProtNLM"/>
    </source>
</evidence>
<evidence type="ECO:0000313" key="1">
    <source>
        <dbReference type="EMBL" id="NNA94168.1"/>
    </source>
</evidence>
<protein>
    <recommendedName>
        <fullName evidence="3">DUF4259 domain-containing protein</fullName>
    </recommendedName>
</protein>
<reference evidence="1 2" key="1">
    <citation type="journal article" date="2020" name="Front. Microbiol.">
        <title>Genetic Organization of the aprX-lipA2 Operon Affects the Proteolytic Potential of Pseudomonas Species in Milk.</title>
        <authorList>
            <person name="Maier C."/>
            <person name="Huptas C."/>
            <person name="von Neubeck M."/>
            <person name="Scherer S."/>
            <person name="Wenning M."/>
            <person name="Lucking G."/>
        </authorList>
    </citation>
    <scope>NUCLEOTIDE SEQUENCE [LARGE SCALE GENOMIC DNA]</scope>
    <source>
        <strain evidence="1 2">G4779</strain>
    </source>
</reference>